<feature type="non-terminal residue" evidence="7">
    <location>
        <position position="391"/>
    </location>
</feature>
<organism evidence="7 8">
    <name type="scientific">Iphiclides podalirius</name>
    <name type="common">scarce swallowtail</name>
    <dbReference type="NCBI Taxonomy" id="110791"/>
    <lineage>
        <taxon>Eukaryota</taxon>
        <taxon>Metazoa</taxon>
        <taxon>Ecdysozoa</taxon>
        <taxon>Arthropoda</taxon>
        <taxon>Hexapoda</taxon>
        <taxon>Insecta</taxon>
        <taxon>Pterygota</taxon>
        <taxon>Neoptera</taxon>
        <taxon>Endopterygota</taxon>
        <taxon>Lepidoptera</taxon>
        <taxon>Glossata</taxon>
        <taxon>Ditrysia</taxon>
        <taxon>Papilionoidea</taxon>
        <taxon>Papilionidae</taxon>
        <taxon>Papilioninae</taxon>
        <taxon>Iphiclides</taxon>
    </lineage>
</organism>
<feature type="transmembrane region" description="Helical" evidence="5">
    <location>
        <begin position="263"/>
        <end position="280"/>
    </location>
</feature>
<feature type="domain" description="Major facilitator superfamily (MFS) profile" evidence="6">
    <location>
        <begin position="22"/>
        <end position="391"/>
    </location>
</feature>
<feature type="transmembrane region" description="Helical" evidence="5">
    <location>
        <begin position="94"/>
        <end position="113"/>
    </location>
</feature>
<dbReference type="Proteomes" id="UP000837857">
    <property type="component" value="Chromosome 18"/>
</dbReference>
<dbReference type="Gene3D" id="1.20.120.540">
    <property type="entry name" value="Voltage-gated potassium channels"/>
    <property type="match status" value="1"/>
</dbReference>
<keyword evidence="8" id="KW-1185">Reference proteome</keyword>
<evidence type="ECO:0000256" key="4">
    <source>
        <dbReference type="ARBA" id="ARBA00023136"/>
    </source>
</evidence>
<dbReference type="PROSITE" id="PS50850">
    <property type="entry name" value="MFS"/>
    <property type="match status" value="1"/>
</dbReference>
<dbReference type="SUPFAM" id="SSF103473">
    <property type="entry name" value="MFS general substrate transporter"/>
    <property type="match status" value="1"/>
</dbReference>
<gene>
    <name evidence="7" type="ORF">IPOD504_LOCUS5935</name>
</gene>
<dbReference type="InterPro" id="IPR011701">
    <property type="entry name" value="MFS"/>
</dbReference>
<evidence type="ECO:0000256" key="5">
    <source>
        <dbReference type="SAM" id="Phobius"/>
    </source>
</evidence>
<feature type="transmembrane region" description="Helical" evidence="5">
    <location>
        <begin position="301"/>
        <end position="320"/>
    </location>
</feature>
<keyword evidence="4 5" id="KW-0472">Membrane</keyword>
<comment type="subcellular location">
    <subcellularLocation>
        <location evidence="1">Membrane</location>
        <topology evidence="1">Multi-pass membrane protein</topology>
    </subcellularLocation>
</comment>
<reference evidence="7" key="1">
    <citation type="submission" date="2022-03" db="EMBL/GenBank/DDBJ databases">
        <authorList>
            <person name="Martin H S."/>
        </authorList>
    </citation>
    <scope>NUCLEOTIDE SEQUENCE</scope>
</reference>
<dbReference type="InterPro" id="IPR020846">
    <property type="entry name" value="MFS_dom"/>
</dbReference>
<dbReference type="InterPro" id="IPR050382">
    <property type="entry name" value="MFS_Na/Anion_cotransporter"/>
</dbReference>
<dbReference type="InterPro" id="IPR036259">
    <property type="entry name" value="MFS_trans_sf"/>
</dbReference>
<protein>
    <recommendedName>
        <fullName evidence="6">Major facilitator superfamily (MFS) profile domain-containing protein</fullName>
    </recommendedName>
</protein>
<dbReference type="Pfam" id="PF07690">
    <property type="entry name" value="MFS_1"/>
    <property type="match status" value="1"/>
</dbReference>
<dbReference type="InterPro" id="IPR027378">
    <property type="entry name" value="Nucleotide_channel_N"/>
</dbReference>
<feature type="transmembrane region" description="Helical" evidence="5">
    <location>
        <begin position="225"/>
        <end position="243"/>
    </location>
</feature>
<keyword evidence="3 5" id="KW-1133">Transmembrane helix</keyword>
<keyword evidence="2 5" id="KW-0812">Transmembrane</keyword>
<evidence type="ECO:0000259" key="6">
    <source>
        <dbReference type="PROSITE" id="PS50850"/>
    </source>
</evidence>
<dbReference type="Gene3D" id="1.20.1250.20">
    <property type="entry name" value="MFS general substrate transporter like domains"/>
    <property type="match status" value="1"/>
</dbReference>
<evidence type="ECO:0000256" key="2">
    <source>
        <dbReference type="ARBA" id="ARBA00022692"/>
    </source>
</evidence>
<evidence type="ECO:0000256" key="1">
    <source>
        <dbReference type="ARBA" id="ARBA00004141"/>
    </source>
</evidence>
<sequence length="391" mass="43434">MMSESWPDKNFGYGIRHLQTACMCVCIIALFIARGSMGVAVLAMTDSTRRNDTSVAIYEWDKKTQGLILSSFFWGYMVMQIPAGLLAKRFGGKPVLLVALMASGVVCGLLPFLVNIGGWKIVCGCRVLMGLTQACLFPATHTLLGRWLPAHERTTWAGLVYGGSQIGTIIAMPMSGLLAETAIASTPKEHRLMTEAEREYIERGLNTSNGKTLCTPWRCIFKSKGLWAVAVTHVGSACGYVLFFVDMPTYLEKGLQISLKNSASLSALPYIGMWIGNVVSTTVSEKIYNRGLLSVGNCRKLFNSISFFGMAIGLAALSFIGQDHPNSAIATLVITLTLIWFQRRWIYDESFGHVTELRRSHALPDQLHCKLWQRRNAHNHQFHFEERFYGS</sequence>
<dbReference type="EMBL" id="OW152830">
    <property type="protein sequence ID" value="CAH2048148.1"/>
    <property type="molecule type" value="Genomic_DNA"/>
</dbReference>
<feature type="transmembrane region" description="Helical" evidence="5">
    <location>
        <begin position="326"/>
        <end position="341"/>
    </location>
</feature>
<name>A0ABN8I392_9NEOP</name>
<proteinExistence type="predicted"/>
<feature type="transmembrane region" description="Helical" evidence="5">
    <location>
        <begin position="21"/>
        <end position="44"/>
    </location>
</feature>
<evidence type="ECO:0000313" key="7">
    <source>
        <dbReference type="EMBL" id="CAH2048148.1"/>
    </source>
</evidence>
<evidence type="ECO:0000256" key="3">
    <source>
        <dbReference type="ARBA" id="ARBA00022989"/>
    </source>
</evidence>
<accession>A0ABN8I392</accession>
<evidence type="ECO:0000313" key="8">
    <source>
        <dbReference type="Proteomes" id="UP000837857"/>
    </source>
</evidence>
<dbReference type="PANTHER" id="PTHR11662">
    <property type="entry name" value="SOLUTE CARRIER FAMILY 17"/>
    <property type="match status" value="1"/>
</dbReference>
<feature type="transmembrane region" description="Helical" evidence="5">
    <location>
        <begin position="64"/>
        <end position="87"/>
    </location>
</feature>
<dbReference type="PANTHER" id="PTHR11662:SF280">
    <property type="entry name" value="FI21844P1-RELATED"/>
    <property type="match status" value="1"/>
</dbReference>